<protein>
    <submittedName>
        <fullName evidence="8">Translocation/assembly module TamB domain-containing protein</fullName>
    </submittedName>
</protein>
<dbReference type="Proteomes" id="UP001198602">
    <property type="component" value="Unassembled WGS sequence"/>
</dbReference>
<name>A0ABS7YET2_9BURK</name>
<dbReference type="PANTHER" id="PTHR36985:SF1">
    <property type="entry name" value="TRANSLOCATION AND ASSEMBLY MODULE SUBUNIT TAMB"/>
    <property type="match status" value="1"/>
</dbReference>
<evidence type="ECO:0000256" key="3">
    <source>
        <dbReference type="ARBA" id="ARBA00022989"/>
    </source>
</evidence>
<evidence type="ECO:0000259" key="7">
    <source>
        <dbReference type="Pfam" id="PF04357"/>
    </source>
</evidence>
<keyword evidence="9" id="KW-1185">Reference proteome</keyword>
<evidence type="ECO:0000256" key="1">
    <source>
        <dbReference type="ARBA" id="ARBA00004167"/>
    </source>
</evidence>
<feature type="transmembrane region" description="Helical" evidence="6">
    <location>
        <begin position="26"/>
        <end position="45"/>
    </location>
</feature>
<sequence>MDTHDPSTAPAGKAPAQRPRRWPRRVAIGLVATGVVVGGALWYLGRETTLQMIAQRVAASTGGKLTLTGVTGSLYGSMHIDRIVWRTDEQLVVANKVDLRWSPSQIVSRGILVNQLQAANLRVETLKETDERSPMPASLAPPFPVSVDDARLVQAVFVSKGAETRIDNIRLRLHGDKTRWTVRDAAAVTPWGDVAANGSIGAQHPFKIDASASLTQSQAKAEGGVTSRAAQLRLKAGGDLETTLVDASGQAGRAVGEARFVLSPYADIPLREMRITGRNVDPGFFNPSLPTADLDFAVNGKLDANRNISGRVDITNSGPEGTLDQQRLPLRSLRGQLGGTLDALQVSDVLLDFGAAGRFTGTGGLQREEDQEGLGTARFTLHTDRFDLKGIHASMKPTAIRGDIQVTNAGTTQTLQANLADQALRLTALATLADNVITLREARLARGGSRIDLTGSMRLLDDKAFKASASASRFNPADFGDFPQADINARINAAGALAPAWRLDADFALRGSRLLNQALSGQGKLHADAKRISGIDADLALGQNTVAVNGAFGGADDRLRWRIDGRQLSALRSDLYGALTASGVATGSLSAPRTSFELDANGLGWVAAQRKNANGSLRASGEAWLAGGAGARFVEAKLSGAMARFNPAAFGSPLAGSINGNFTGSGRSGADWRGALDLRVQDSTLSNSPLWGHARISADRRHISNADVDLHVGANVVAAKGSFGAGGDQLGWRIDAPQLGALGPDFGGVLRGQGTLSGTMDAPSLNAALEGQNLRLLGKHSIRALRASASLGAGRGARDALASDIQVTDYVGGEPGKETRVASASLKTEGTRGAHTLRAAATGDAFDANLEVRGGWNGETWSGTLAALQNRGRYAMVLQAPVPLRIAGPKGSGVMGLASPETIAFNGAVIKLPAGSITIDSLVKNGPRWASRGHADNVPLTYLAQFSPTLRDNARGDLTLGAQWALDLRAPAAAGAAPALDGMLHVFREKGDVIAGSDTPVPLGLRTFDARADVVGGALRVRVNLDGTRTGSASVDGTAQLLRGRLDPDSPLRMTANADMASIAWLAAFAGQSGLELDGALRLALSGSGTIGTPRLDGSVQGDRLAVRWPEQGVRLQNGELRASLAGDQLQLQRLRFQGRQGSASAEGSLRFSSGLAAADLRLSLDKLEALSRPDRTVVLSGKASLVRNAERFALEGNVRADRALIEFAPQGRPTMSDDVIVLGQGGARPQPSNKKEELPLTIDLRADLGDEFRLRGLGIDATLAGTVRMRKVGAGAPRVNGTIRAVEGNYAAYGQKLAIERAVITFSGAYDNPALDVLAVRRQPEGEQLSETNVEAGVQVRGTAQAPQARLVSTPNVPDSEKLSWLVLGHGMEGTSGSEKDVLAAAAAALLGGKGGSGGITQKLASSLGVDELGLKQANGTASGLESTVVTVGKRISSRAYLSFEQGATTASSLVRLRYKWSPKITLQFQTGTNTALDILYSWTFD</sequence>
<keyword evidence="3 6" id="KW-1133">Transmembrane helix</keyword>
<proteinExistence type="predicted"/>
<organism evidence="8 9">
    <name type="scientific">Massilia hydrophila</name>
    <dbReference type="NCBI Taxonomy" id="3044279"/>
    <lineage>
        <taxon>Bacteria</taxon>
        <taxon>Pseudomonadati</taxon>
        <taxon>Pseudomonadota</taxon>
        <taxon>Betaproteobacteria</taxon>
        <taxon>Burkholderiales</taxon>
        <taxon>Oxalobacteraceae</taxon>
        <taxon>Telluria group</taxon>
        <taxon>Massilia</taxon>
    </lineage>
</organism>
<evidence type="ECO:0000256" key="4">
    <source>
        <dbReference type="ARBA" id="ARBA00023136"/>
    </source>
</evidence>
<evidence type="ECO:0000313" key="9">
    <source>
        <dbReference type="Proteomes" id="UP001198602"/>
    </source>
</evidence>
<keyword evidence="2 6" id="KW-0812">Transmembrane</keyword>
<evidence type="ECO:0000256" key="6">
    <source>
        <dbReference type="SAM" id="Phobius"/>
    </source>
</evidence>
<evidence type="ECO:0000256" key="2">
    <source>
        <dbReference type="ARBA" id="ARBA00022692"/>
    </source>
</evidence>
<reference evidence="8 9" key="1">
    <citation type="submission" date="2021-07" db="EMBL/GenBank/DDBJ databases">
        <title>Characterization of Violacein-producing bacteria and related species.</title>
        <authorList>
            <person name="Wilson H.S."/>
            <person name="De Leon M.E."/>
        </authorList>
    </citation>
    <scope>NUCLEOTIDE SEQUENCE [LARGE SCALE GENOMIC DNA]</scope>
    <source>
        <strain evidence="8 9">HSC-2F05</strain>
    </source>
</reference>
<accession>A0ABS7YET2</accession>
<dbReference type="EMBL" id="JAHYBX010000012">
    <property type="protein sequence ID" value="MCA1858209.1"/>
    <property type="molecule type" value="Genomic_DNA"/>
</dbReference>
<dbReference type="RefSeq" id="WP_225240370.1">
    <property type="nucleotide sequence ID" value="NZ_JAHYBX010000012.1"/>
</dbReference>
<feature type="domain" description="Translocation and assembly module TamB C-terminal" evidence="7">
    <location>
        <begin position="1139"/>
        <end position="1486"/>
    </location>
</feature>
<comment type="caution">
    <text evidence="8">The sequence shown here is derived from an EMBL/GenBank/DDBJ whole genome shotgun (WGS) entry which is preliminary data.</text>
</comment>
<dbReference type="InterPro" id="IPR007452">
    <property type="entry name" value="TamB_C"/>
</dbReference>
<keyword evidence="4 6" id="KW-0472">Membrane</keyword>
<feature type="region of interest" description="Disordered" evidence="5">
    <location>
        <begin position="1"/>
        <end position="20"/>
    </location>
</feature>
<gene>
    <name evidence="8" type="ORF">LE190_20065</name>
</gene>
<comment type="subcellular location">
    <subcellularLocation>
        <location evidence="1">Membrane</location>
        <topology evidence="1">Single-pass membrane protein</topology>
    </subcellularLocation>
</comment>
<evidence type="ECO:0000313" key="8">
    <source>
        <dbReference type="EMBL" id="MCA1858209.1"/>
    </source>
</evidence>
<evidence type="ECO:0000256" key="5">
    <source>
        <dbReference type="SAM" id="MobiDB-lite"/>
    </source>
</evidence>
<dbReference type="PANTHER" id="PTHR36985">
    <property type="entry name" value="TRANSLOCATION AND ASSEMBLY MODULE SUBUNIT TAMB"/>
    <property type="match status" value="1"/>
</dbReference>
<dbReference type="Pfam" id="PF04357">
    <property type="entry name" value="TamB"/>
    <property type="match status" value="1"/>
</dbReference>